<keyword evidence="4 6" id="KW-1133">Transmembrane helix</keyword>
<evidence type="ECO:0000256" key="6">
    <source>
        <dbReference type="SAM" id="Phobius"/>
    </source>
</evidence>
<feature type="transmembrane region" description="Helical" evidence="6">
    <location>
        <begin position="217"/>
        <end position="239"/>
    </location>
</feature>
<sequence length="367" mass="39326">MPTQTRKAASTKGSFDKFLMLAAQVAAILVGLFAFTVMLDHGQVLIAPVTLALVVGLMFGPLADRIERAGVPAPVSAAAVVLAFLALISAVLATIVIPLSAWTEKIPVIWVRAQAILADWKDLLTTLDSMSDSMRNALGQSGQAASVKVEGSSTAESVAWLAPTLGMQIILFLASLYFFMATRHQLRFSVLGLCFDRRLRWRIAHVFRDVESLVSHYLMSITAINMALGAFVSVAMALLGVPSPLLWGVLAGLLNYAIYVGPAIMAVILLGVGLATASTPTGYLAPMAVYLALNMIEAQIVTPHVLGRTLTLNPFIVLLAIAFWIWVWGPVGGFVAVPLLLMATAAVRHVSPQNHRRYAIEANAEKN</sequence>
<dbReference type="Proteomes" id="UP000221168">
    <property type="component" value="Unassembled WGS sequence"/>
</dbReference>
<keyword evidence="5 6" id="KW-0472">Membrane</keyword>
<dbReference type="PANTHER" id="PTHR21716:SF16">
    <property type="entry name" value="BLL1467 PROTEIN"/>
    <property type="match status" value="1"/>
</dbReference>
<comment type="subcellular location">
    <subcellularLocation>
        <location evidence="1">Membrane</location>
        <topology evidence="1">Multi-pass membrane protein</topology>
    </subcellularLocation>
</comment>
<dbReference type="EMBL" id="PDVP01000001">
    <property type="protein sequence ID" value="PHP69175.1"/>
    <property type="molecule type" value="Genomic_DNA"/>
</dbReference>
<evidence type="ECO:0000256" key="5">
    <source>
        <dbReference type="ARBA" id="ARBA00023136"/>
    </source>
</evidence>
<dbReference type="AlphaFoldDB" id="A0A2G1QUM1"/>
<evidence type="ECO:0000256" key="3">
    <source>
        <dbReference type="ARBA" id="ARBA00022692"/>
    </source>
</evidence>
<keyword evidence="3 6" id="KW-0812">Transmembrane</keyword>
<protein>
    <submittedName>
        <fullName evidence="7">AI-2E family transporter</fullName>
    </submittedName>
</protein>
<proteinExistence type="inferred from homology"/>
<feature type="transmembrane region" description="Helical" evidence="6">
    <location>
        <begin position="21"/>
        <end position="39"/>
    </location>
</feature>
<dbReference type="InterPro" id="IPR002549">
    <property type="entry name" value="AI-2E-like"/>
</dbReference>
<feature type="transmembrane region" description="Helical" evidence="6">
    <location>
        <begin position="283"/>
        <end position="302"/>
    </location>
</feature>
<feature type="transmembrane region" description="Helical" evidence="6">
    <location>
        <begin position="245"/>
        <end position="271"/>
    </location>
</feature>
<dbReference type="GO" id="GO:0016020">
    <property type="term" value="C:membrane"/>
    <property type="evidence" value="ECO:0007669"/>
    <property type="project" value="UniProtKB-SubCell"/>
</dbReference>
<evidence type="ECO:0000256" key="1">
    <source>
        <dbReference type="ARBA" id="ARBA00004141"/>
    </source>
</evidence>
<name>A0A2G1QUM1_9HYPH</name>
<feature type="transmembrane region" description="Helical" evidence="6">
    <location>
        <begin position="75"/>
        <end position="97"/>
    </location>
</feature>
<dbReference type="OrthoDB" id="9799225at2"/>
<comment type="similarity">
    <text evidence="2">Belongs to the autoinducer-2 exporter (AI-2E) (TC 2.A.86) family.</text>
</comment>
<accession>A0A2G1QUM1</accession>
<dbReference type="GO" id="GO:0055085">
    <property type="term" value="P:transmembrane transport"/>
    <property type="evidence" value="ECO:0007669"/>
    <property type="project" value="TreeGrafter"/>
</dbReference>
<evidence type="ECO:0000313" key="8">
    <source>
        <dbReference type="Proteomes" id="UP000221168"/>
    </source>
</evidence>
<reference evidence="7 8" key="1">
    <citation type="submission" date="2017-10" db="EMBL/GenBank/DDBJ databases">
        <title>Sedimentibacterium mangrovi gen. nov., sp. nov., a novel member of family Phyllobacteriacea isolated from mangrove sediment.</title>
        <authorList>
            <person name="Liao H."/>
            <person name="Tian Y."/>
        </authorList>
    </citation>
    <scope>NUCLEOTIDE SEQUENCE [LARGE SCALE GENOMIC DNA]</scope>
    <source>
        <strain evidence="7 8">X9-2-2</strain>
    </source>
</reference>
<keyword evidence="8" id="KW-1185">Reference proteome</keyword>
<feature type="transmembrane region" description="Helical" evidence="6">
    <location>
        <begin position="314"/>
        <end position="347"/>
    </location>
</feature>
<organism evidence="7 8">
    <name type="scientific">Zhengella mangrovi</name>
    <dbReference type="NCBI Taxonomy" id="1982044"/>
    <lineage>
        <taxon>Bacteria</taxon>
        <taxon>Pseudomonadati</taxon>
        <taxon>Pseudomonadota</taxon>
        <taxon>Alphaproteobacteria</taxon>
        <taxon>Hyphomicrobiales</taxon>
        <taxon>Notoacmeibacteraceae</taxon>
        <taxon>Zhengella</taxon>
    </lineage>
</organism>
<evidence type="ECO:0000256" key="4">
    <source>
        <dbReference type="ARBA" id="ARBA00022989"/>
    </source>
</evidence>
<feature type="transmembrane region" description="Helical" evidence="6">
    <location>
        <begin position="158"/>
        <end position="179"/>
    </location>
</feature>
<dbReference type="PANTHER" id="PTHR21716">
    <property type="entry name" value="TRANSMEMBRANE PROTEIN"/>
    <property type="match status" value="1"/>
</dbReference>
<evidence type="ECO:0000313" key="7">
    <source>
        <dbReference type="EMBL" id="PHP69175.1"/>
    </source>
</evidence>
<dbReference type="Pfam" id="PF01594">
    <property type="entry name" value="AI-2E_transport"/>
    <property type="match status" value="1"/>
</dbReference>
<comment type="caution">
    <text evidence="7">The sequence shown here is derived from an EMBL/GenBank/DDBJ whole genome shotgun (WGS) entry which is preliminary data.</text>
</comment>
<gene>
    <name evidence="7" type="ORF">CSC94_02800</name>
</gene>
<evidence type="ECO:0000256" key="2">
    <source>
        <dbReference type="ARBA" id="ARBA00009773"/>
    </source>
</evidence>
<feature type="transmembrane region" description="Helical" evidence="6">
    <location>
        <begin position="45"/>
        <end position="63"/>
    </location>
</feature>